<dbReference type="EMBL" id="PGCJ01000584">
    <property type="protein sequence ID" value="PLW25833.1"/>
    <property type="molecule type" value="Genomic_DNA"/>
</dbReference>
<proteinExistence type="predicted"/>
<comment type="caution">
    <text evidence="2">The sequence shown here is derived from an EMBL/GenBank/DDBJ whole genome shotgun (WGS) entry which is preliminary data.</text>
</comment>
<evidence type="ECO:0000256" key="1">
    <source>
        <dbReference type="SAM" id="MobiDB-lite"/>
    </source>
</evidence>
<dbReference type="PANTHER" id="PTHR33129:SF1">
    <property type="entry name" value="ATP-BINDING PROTEIN"/>
    <property type="match status" value="1"/>
</dbReference>
<accession>A0A2N5TK07</accession>
<sequence length="367" mass="41276">MDELFDWYGGVPRYVLHIASDQLAHGEKAEDVVQYLEIQMIGAIHKDTISVLIKAHRDRLADGQFSHRVLHLCRHPNNNLANFQSDWASSKVENTVLNAFAQQLYDGVEGFLQRGNDYECGNLSGLIFEARAHTILSGGGNFRARRLIEGGQNVMLMFPPTTRQNFQKLADVDLGTQVFWRPDKKNLPAIDALCGPANLFQMTVSHSHPIKHQGLCDALEVVPKLYFVVPPDVYPTLKAQPYHNAQGKVFQSPHGRVSDVEQWVLMIPERGGQPVRAEDEEPPKKKQADTTLDGDADIEFHLSLHSHKDSGDMFGRVSLSTMGRRIKPLLNALANSANFIISLLREGLMPHVRSTALEHQFFNRQNF</sequence>
<gene>
    <name evidence="2" type="ORF">PCANC_23235</name>
</gene>
<protein>
    <submittedName>
        <fullName evidence="2">Uncharacterized protein</fullName>
    </submittedName>
</protein>
<feature type="region of interest" description="Disordered" evidence="1">
    <location>
        <begin position="271"/>
        <end position="291"/>
    </location>
</feature>
<dbReference type="AlphaFoldDB" id="A0A2N5TK07"/>
<dbReference type="InterPro" id="IPR052980">
    <property type="entry name" value="Crinkler_effector"/>
</dbReference>
<dbReference type="STRING" id="200324.A0A2N5TK07"/>
<dbReference type="PANTHER" id="PTHR33129">
    <property type="entry name" value="PROTEIN KINASE DOMAIN-CONTAINING PROTEIN-RELATED"/>
    <property type="match status" value="1"/>
</dbReference>
<reference evidence="2 3" key="1">
    <citation type="submission" date="2017-11" db="EMBL/GenBank/DDBJ databases">
        <title>De novo assembly and phasing of dikaryotic genomes from two isolates of Puccinia coronata f. sp. avenae, the causal agent of oat crown rust.</title>
        <authorList>
            <person name="Miller M.E."/>
            <person name="Zhang Y."/>
            <person name="Omidvar V."/>
            <person name="Sperschneider J."/>
            <person name="Schwessinger B."/>
            <person name="Raley C."/>
            <person name="Palmer J.M."/>
            <person name="Garnica D."/>
            <person name="Upadhyaya N."/>
            <person name="Rathjen J."/>
            <person name="Taylor J.M."/>
            <person name="Park R.F."/>
            <person name="Dodds P.N."/>
            <person name="Hirsch C.D."/>
            <person name="Kianian S.F."/>
            <person name="Figueroa M."/>
        </authorList>
    </citation>
    <scope>NUCLEOTIDE SEQUENCE [LARGE SCALE GENOMIC DNA]</scope>
    <source>
        <strain evidence="2">12NC29</strain>
    </source>
</reference>
<dbReference type="Proteomes" id="UP000235388">
    <property type="component" value="Unassembled WGS sequence"/>
</dbReference>
<organism evidence="2 3">
    <name type="scientific">Puccinia coronata f. sp. avenae</name>
    <dbReference type="NCBI Taxonomy" id="200324"/>
    <lineage>
        <taxon>Eukaryota</taxon>
        <taxon>Fungi</taxon>
        <taxon>Dikarya</taxon>
        <taxon>Basidiomycota</taxon>
        <taxon>Pucciniomycotina</taxon>
        <taxon>Pucciniomycetes</taxon>
        <taxon>Pucciniales</taxon>
        <taxon>Pucciniaceae</taxon>
        <taxon>Puccinia</taxon>
    </lineage>
</organism>
<name>A0A2N5TK07_9BASI</name>
<keyword evidence="3" id="KW-1185">Reference proteome</keyword>
<evidence type="ECO:0000313" key="3">
    <source>
        <dbReference type="Proteomes" id="UP000235388"/>
    </source>
</evidence>
<dbReference type="OrthoDB" id="2153037at2759"/>
<evidence type="ECO:0000313" key="2">
    <source>
        <dbReference type="EMBL" id="PLW25833.1"/>
    </source>
</evidence>